<dbReference type="AlphaFoldDB" id="A0A4R8PQ56"/>
<feature type="compositionally biased region" description="Polar residues" evidence="1">
    <location>
        <begin position="484"/>
        <end position="497"/>
    </location>
</feature>
<gene>
    <name evidence="2" type="ORF">C8035_v000002</name>
</gene>
<evidence type="ECO:0000313" key="3">
    <source>
        <dbReference type="Proteomes" id="UP000295083"/>
    </source>
</evidence>
<sequence length="497" mass="53892">MPQTQTKKSKNLSIQLTNPATPLYPGSVIHGHVVRDSHVIAPNATIRISLLGRAKAKLVVDRGNNTKNYYRSRFDFWRGGSITDVVHRGPIHIAQGPGNSQSWPFALTLPTHSDAAALNDGLSDNERAACFLRVPGIPGGKVRVPEHALPASFFYEHSGFGKSWHGFVEYWLAAELQIDGKSRVIEAALPLRVWTAPSPSPPISDFRLTGRLANGLVSTQRLIPGMEDAKLTLKQKSQKFFGSSTIPMFYFSLRVEYPTQIQLGNPHTIPFRLRVTPDRERSSEVIQDVPQKFLIKSAVLEVHSTTEVICPGTFDTHQGSKTRKLCIGRKNKLISEADEMEVPCAPDEGVLDLGAVLGLQIDARGSVVGASRFGVGSHEILSPTYTTYCIRLSHVIKWEMEASIRGEPWRCEWHNTITVLPPVDEALTGVVEAASTAGATSSLEPPPPVDEAAPPYEGPRTAVPAYEKVDGGDASNASSGNGEGPSTVSGATNLTKS</sequence>
<name>A0A4R8PQ56_9PEZI</name>
<organism evidence="2 3">
    <name type="scientific">Colletotrichum spinosum</name>
    <dbReference type="NCBI Taxonomy" id="1347390"/>
    <lineage>
        <taxon>Eukaryota</taxon>
        <taxon>Fungi</taxon>
        <taxon>Dikarya</taxon>
        <taxon>Ascomycota</taxon>
        <taxon>Pezizomycotina</taxon>
        <taxon>Sordariomycetes</taxon>
        <taxon>Hypocreomycetidae</taxon>
        <taxon>Glomerellales</taxon>
        <taxon>Glomerellaceae</taxon>
        <taxon>Colletotrichum</taxon>
        <taxon>Colletotrichum orbiculare species complex</taxon>
    </lineage>
</organism>
<feature type="region of interest" description="Disordered" evidence="1">
    <location>
        <begin position="435"/>
        <end position="497"/>
    </location>
</feature>
<evidence type="ECO:0000256" key="1">
    <source>
        <dbReference type="SAM" id="MobiDB-lite"/>
    </source>
</evidence>
<dbReference type="InterPro" id="IPR014752">
    <property type="entry name" value="Arrestin-like_C"/>
</dbReference>
<dbReference type="Gene3D" id="2.60.40.640">
    <property type="match status" value="1"/>
</dbReference>
<evidence type="ECO:0008006" key="4">
    <source>
        <dbReference type="Google" id="ProtNLM"/>
    </source>
</evidence>
<proteinExistence type="predicted"/>
<evidence type="ECO:0000313" key="2">
    <source>
        <dbReference type="EMBL" id="TDZ12758.1"/>
    </source>
</evidence>
<reference evidence="2 3" key="1">
    <citation type="submission" date="2018-11" db="EMBL/GenBank/DDBJ databases">
        <title>Genome sequence and assembly of Colletotrichum spinosum.</title>
        <authorList>
            <person name="Gan P."/>
            <person name="Shirasu K."/>
        </authorList>
    </citation>
    <scope>NUCLEOTIDE SEQUENCE [LARGE SCALE GENOMIC DNA]</scope>
    <source>
        <strain evidence="2 3">CBS 515.97</strain>
    </source>
</reference>
<keyword evidence="3" id="KW-1185">Reference proteome</keyword>
<dbReference type="Proteomes" id="UP000295083">
    <property type="component" value="Unassembled WGS sequence"/>
</dbReference>
<comment type="caution">
    <text evidence="2">The sequence shown here is derived from an EMBL/GenBank/DDBJ whole genome shotgun (WGS) entry which is preliminary data.</text>
</comment>
<dbReference type="EMBL" id="QAPG01010715">
    <property type="protein sequence ID" value="TDZ12758.1"/>
    <property type="molecule type" value="Genomic_DNA"/>
</dbReference>
<protein>
    <recommendedName>
        <fullName evidence="4">Arrestin-like N-terminal domain-containing protein</fullName>
    </recommendedName>
</protein>
<accession>A0A4R8PQ56</accession>